<evidence type="ECO:0000256" key="1">
    <source>
        <dbReference type="ARBA" id="ARBA00004651"/>
    </source>
</evidence>
<dbReference type="NCBIfam" id="TIGR00361">
    <property type="entry name" value="ComEC_Rec2"/>
    <property type="match status" value="1"/>
</dbReference>
<feature type="domain" description="Metallo-beta-lactamase" evidence="7">
    <location>
        <begin position="486"/>
        <end position="692"/>
    </location>
</feature>
<evidence type="ECO:0000259" key="7">
    <source>
        <dbReference type="SMART" id="SM00849"/>
    </source>
</evidence>
<evidence type="ECO:0000256" key="2">
    <source>
        <dbReference type="ARBA" id="ARBA00022475"/>
    </source>
</evidence>
<keyword evidence="4 6" id="KW-1133">Transmembrane helix</keyword>
<name>A0A4V0H1M9_STRPO</name>
<dbReference type="GO" id="GO:0030420">
    <property type="term" value="P:establishment of competence for transformation"/>
    <property type="evidence" value="ECO:0007669"/>
    <property type="project" value="InterPro"/>
</dbReference>
<dbReference type="EMBL" id="LR594052">
    <property type="protein sequence ID" value="VTT42512.1"/>
    <property type="molecule type" value="Genomic_DNA"/>
</dbReference>
<dbReference type="InterPro" id="IPR004477">
    <property type="entry name" value="ComEC_N"/>
</dbReference>
<dbReference type="AlphaFoldDB" id="A0A4V0H1M9"/>
<feature type="transmembrane region" description="Helical" evidence="6">
    <location>
        <begin position="301"/>
        <end position="334"/>
    </location>
</feature>
<dbReference type="Pfam" id="PF00753">
    <property type="entry name" value="Lactamase_B"/>
    <property type="match status" value="1"/>
</dbReference>
<sequence>MPLIQIVYLVIFSYYTVRFPSIPLIIVDILIIFLVIKHYKKRIIPWLIYLSVSTMSLFNYWQWQENKIYNQQPNTISQVRLIPDTVAINGDSLTFTGEHKHNSYKLFYKLKSKRELVFFRENRDYLEIVSEIALEEAEGIRNFSGFDYRAFLKYQGIHRIGHIKELNQLSKSPTRNLIEIVRTWRRQAIIICQKEFPKPMSDYMTGLLFGYLDKSFGEMTRIYSQLGIIHLFALSGMQVAFFLNYFRKLLILLGIPRDYFPYLDILFSLFYAFITGFSISVLRSLWQSNLRNFGFKGLDNIALAFLLMFICDRQFLLSIGGVLSFAYAFFITVLRFESFEGIRRRVYETFALNFCLLPFIISYFSQYNVIAILLTILFSFLFDNVILPILCITFLLSPLIKFSIFNSLFLLMEKLVHLIEGYTSKPITLGNPNVIQFFLLIMALAFFVNQLSKKKTVFLPTCVIVLLFLSMRIPFRNEITVVDVGQGDSILIRDMNNKTLLIDVGGVHHFDGREAWQKKYRQTNADRTLIPYLKSRGITKIDYLLLTHTDNDHVGDMEEVAKNFEVKEILTSQGSMKNVSFVNRIKAMKIKTKLVKAGDRLSIMGSYLQVLYPWSIGDGKNNDSLVLYGRLLGKNFLFTGDIEAEGEKALLSKYPNLKVDILKVGHHGSKGSSTEDFLNTISMKVALISAGNNNAFKHPSPETLERFKERHVKVYRTDQQGSIRFTGRRQWEIETCR</sequence>
<evidence type="ECO:0000313" key="8">
    <source>
        <dbReference type="EMBL" id="VTT42512.1"/>
    </source>
</evidence>
<comment type="subcellular location">
    <subcellularLocation>
        <location evidence="1">Cell membrane</location>
        <topology evidence="1">Multi-pass membrane protein</topology>
    </subcellularLocation>
</comment>
<feature type="transmembrane region" description="Helical" evidence="6">
    <location>
        <begin position="370"/>
        <end position="396"/>
    </location>
</feature>
<feature type="transmembrane region" description="Helical" evidence="6">
    <location>
        <begin position="434"/>
        <end position="451"/>
    </location>
</feature>
<dbReference type="InterPro" id="IPR025405">
    <property type="entry name" value="DUF4131"/>
</dbReference>
<proteinExistence type="predicted"/>
<dbReference type="InterPro" id="IPR052159">
    <property type="entry name" value="Competence_DNA_uptake"/>
</dbReference>
<dbReference type="GO" id="GO:0005886">
    <property type="term" value="C:plasma membrane"/>
    <property type="evidence" value="ECO:0007669"/>
    <property type="project" value="UniProtKB-SubCell"/>
</dbReference>
<dbReference type="PANTHER" id="PTHR30619">
    <property type="entry name" value="DNA INTERNALIZATION/COMPETENCE PROTEIN COMEC/REC2"/>
    <property type="match status" value="1"/>
</dbReference>
<reference evidence="8 9" key="1">
    <citation type="submission" date="2019-05" db="EMBL/GenBank/DDBJ databases">
        <authorList>
            <consortium name="Pathogen Informatics"/>
        </authorList>
    </citation>
    <scope>NUCLEOTIDE SEQUENCE [LARGE SCALE GENOMIC DNA]</scope>
    <source>
        <strain evidence="8 9">NCTC10924</strain>
    </source>
</reference>
<evidence type="ECO:0000313" key="9">
    <source>
        <dbReference type="Proteomes" id="UP000306241"/>
    </source>
</evidence>
<dbReference type="OrthoDB" id="9761531at2"/>
<evidence type="ECO:0000256" key="3">
    <source>
        <dbReference type="ARBA" id="ARBA00022692"/>
    </source>
</evidence>
<keyword evidence="3 6" id="KW-0812">Transmembrane</keyword>
<feature type="transmembrane region" description="Helical" evidence="6">
    <location>
        <begin position="222"/>
        <end position="247"/>
    </location>
</feature>
<dbReference type="Gene3D" id="3.60.15.10">
    <property type="entry name" value="Ribonuclease Z/Hydroxyacylglutathione hydrolase-like"/>
    <property type="match status" value="1"/>
</dbReference>
<dbReference type="NCBIfam" id="TIGR00360">
    <property type="entry name" value="ComEC_N-term"/>
    <property type="match status" value="1"/>
</dbReference>
<dbReference type="InterPro" id="IPR001279">
    <property type="entry name" value="Metallo-B-lactamas"/>
</dbReference>
<evidence type="ECO:0000256" key="5">
    <source>
        <dbReference type="ARBA" id="ARBA00023136"/>
    </source>
</evidence>
<dbReference type="SUPFAM" id="SSF56281">
    <property type="entry name" value="Metallo-hydrolase/oxidoreductase"/>
    <property type="match status" value="1"/>
</dbReference>
<dbReference type="InterPro" id="IPR004797">
    <property type="entry name" value="Competence_ComEC/Rec2"/>
</dbReference>
<feature type="transmembrane region" description="Helical" evidence="6">
    <location>
        <begin position="458"/>
        <end position="475"/>
    </location>
</feature>
<organism evidence="8 9">
    <name type="scientific">Streptococcus porcinus</name>
    <dbReference type="NCBI Taxonomy" id="1340"/>
    <lineage>
        <taxon>Bacteria</taxon>
        <taxon>Bacillati</taxon>
        <taxon>Bacillota</taxon>
        <taxon>Bacilli</taxon>
        <taxon>Lactobacillales</taxon>
        <taxon>Streptococcaceae</taxon>
        <taxon>Streptococcus</taxon>
    </lineage>
</organism>
<dbReference type="Pfam" id="PF13567">
    <property type="entry name" value="DUF4131"/>
    <property type="match status" value="1"/>
</dbReference>
<dbReference type="InterPro" id="IPR036866">
    <property type="entry name" value="RibonucZ/Hydroxyglut_hydro"/>
</dbReference>
<evidence type="ECO:0000256" key="6">
    <source>
        <dbReference type="SAM" id="Phobius"/>
    </source>
</evidence>
<dbReference type="InterPro" id="IPR035681">
    <property type="entry name" value="ComA-like_MBL"/>
</dbReference>
<keyword evidence="5 6" id="KW-0472">Membrane</keyword>
<accession>A0A4V0H1M9</accession>
<dbReference type="SMART" id="SM00849">
    <property type="entry name" value="Lactamase_B"/>
    <property type="match status" value="1"/>
</dbReference>
<evidence type="ECO:0000256" key="4">
    <source>
        <dbReference type="ARBA" id="ARBA00022989"/>
    </source>
</evidence>
<keyword evidence="2" id="KW-1003">Cell membrane</keyword>
<feature type="transmembrane region" description="Helical" evidence="6">
    <location>
        <begin position="6"/>
        <end position="36"/>
    </location>
</feature>
<dbReference type="Proteomes" id="UP000306241">
    <property type="component" value="Chromosome"/>
</dbReference>
<dbReference type="Pfam" id="PF03772">
    <property type="entry name" value="Competence"/>
    <property type="match status" value="1"/>
</dbReference>
<dbReference type="PANTHER" id="PTHR30619:SF1">
    <property type="entry name" value="RECOMBINATION PROTEIN 2"/>
    <property type="match status" value="1"/>
</dbReference>
<feature type="transmembrane region" description="Helical" evidence="6">
    <location>
        <begin position="259"/>
        <end position="281"/>
    </location>
</feature>
<gene>
    <name evidence="8" type="ORF">NCTC10924_00598</name>
</gene>
<protein>
    <submittedName>
        <fullName evidence="8">DNA internalization competence protein ComEC/Rec2-like protein</fullName>
    </submittedName>
</protein>
<dbReference type="CDD" id="cd07731">
    <property type="entry name" value="ComA-like_MBL-fold"/>
    <property type="match status" value="1"/>
</dbReference>